<dbReference type="Pfam" id="PF06580">
    <property type="entry name" value="His_kinase"/>
    <property type="match status" value="1"/>
</dbReference>
<dbReference type="GO" id="GO:0000155">
    <property type="term" value="F:phosphorelay sensor kinase activity"/>
    <property type="evidence" value="ECO:0007669"/>
    <property type="project" value="InterPro"/>
</dbReference>
<feature type="domain" description="Signal transduction histidine kinase internal region" evidence="2">
    <location>
        <begin position="158"/>
        <end position="238"/>
    </location>
</feature>
<dbReference type="PANTHER" id="PTHR34220">
    <property type="entry name" value="SENSOR HISTIDINE KINASE YPDA"/>
    <property type="match status" value="1"/>
</dbReference>
<organism evidence="3 4">
    <name type="scientific">Granulicella aggregans</name>
    <dbReference type="NCBI Taxonomy" id="474949"/>
    <lineage>
        <taxon>Bacteria</taxon>
        <taxon>Pseudomonadati</taxon>
        <taxon>Acidobacteriota</taxon>
        <taxon>Terriglobia</taxon>
        <taxon>Terriglobales</taxon>
        <taxon>Acidobacteriaceae</taxon>
        <taxon>Granulicella</taxon>
    </lineage>
</organism>
<feature type="transmembrane region" description="Helical" evidence="1">
    <location>
        <begin position="42"/>
        <end position="63"/>
    </location>
</feature>
<dbReference type="SUPFAM" id="SSF55874">
    <property type="entry name" value="ATPase domain of HSP90 chaperone/DNA topoisomerase II/histidine kinase"/>
    <property type="match status" value="1"/>
</dbReference>
<evidence type="ECO:0000313" key="4">
    <source>
        <dbReference type="Proteomes" id="UP000540989"/>
    </source>
</evidence>
<keyword evidence="3" id="KW-0418">Kinase</keyword>
<dbReference type="InterPro" id="IPR036890">
    <property type="entry name" value="HATPase_C_sf"/>
</dbReference>
<keyword evidence="3" id="KW-0808">Transferase</keyword>
<evidence type="ECO:0000259" key="2">
    <source>
        <dbReference type="Pfam" id="PF06580"/>
    </source>
</evidence>
<keyword evidence="1" id="KW-0812">Transmembrane</keyword>
<evidence type="ECO:0000256" key="1">
    <source>
        <dbReference type="SAM" id="Phobius"/>
    </source>
</evidence>
<keyword evidence="4" id="KW-1185">Reference proteome</keyword>
<dbReference type="Proteomes" id="UP000540989">
    <property type="component" value="Unassembled WGS sequence"/>
</dbReference>
<dbReference type="EMBL" id="JACHIP010000005">
    <property type="protein sequence ID" value="MBB5059131.1"/>
    <property type="molecule type" value="Genomic_DNA"/>
</dbReference>
<reference evidence="3 4" key="1">
    <citation type="submission" date="2020-08" db="EMBL/GenBank/DDBJ databases">
        <title>Genomic Encyclopedia of Type Strains, Phase IV (KMG-V): Genome sequencing to study the core and pangenomes of soil and plant-associated prokaryotes.</title>
        <authorList>
            <person name="Whitman W."/>
        </authorList>
    </citation>
    <scope>NUCLEOTIDE SEQUENCE [LARGE SCALE GENOMIC DNA]</scope>
    <source>
        <strain evidence="3 4">M8UP14</strain>
    </source>
</reference>
<keyword evidence="1" id="KW-1133">Transmembrane helix</keyword>
<dbReference type="GO" id="GO:0016020">
    <property type="term" value="C:membrane"/>
    <property type="evidence" value="ECO:0007669"/>
    <property type="project" value="InterPro"/>
</dbReference>
<dbReference type="InterPro" id="IPR050640">
    <property type="entry name" value="Bact_2-comp_sensor_kinase"/>
</dbReference>
<evidence type="ECO:0000313" key="3">
    <source>
        <dbReference type="EMBL" id="MBB5059131.1"/>
    </source>
</evidence>
<dbReference type="Gene3D" id="3.30.565.10">
    <property type="entry name" value="Histidine kinase-like ATPase, C-terminal domain"/>
    <property type="match status" value="1"/>
</dbReference>
<comment type="caution">
    <text evidence="3">The sequence shown here is derived from an EMBL/GenBank/DDBJ whole genome shotgun (WGS) entry which is preliminary data.</text>
</comment>
<dbReference type="AlphaFoldDB" id="A0A7W8E515"/>
<feature type="transmembrane region" description="Helical" evidence="1">
    <location>
        <begin position="75"/>
        <end position="102"/>
    </location>
</feature>
<proteinExistence type="predicted"/>
<dbReference type="PANTHER" id="PTHR34220:SF7">
    <property type="entry name" value="SENSOR HISTIDINE KINASE YPDA"/>
    <property type="match status" value="1"/>
</dbReference>
<sequence>MERLKQNPEYMSFWPLQMAGWGTYLVMNVLSSIPYRHRPDYIAFRGAFLASSFLASFPMYWLCHFLWKRRPRIRVIAAFCILASYPLGLLCAAAAFEAGIVFSIRRPPFSWGDIISAAPSGWFALIAWSSFYFGIKHYLELKEKHRQLLAIERLAREAQIRALRYQLQPHFLFNTLNAISTLVLSEQVKPATEMIGKLAHMLRSTLDSPDLHRLPFSDELAVTEEYLDIERVRFGDRLEVRWDVDPVVRNVLVPRLLLQPLVENAVRHGVARRPYGGFILITARRVGTSLAVHIENQLPEEKSSVLLDRVVRPGGLGLENVRLRLKEMYGEAGSMHASANARGNYEVSLLLPGIEADSSDGASSPIEVYEI</sequence>
<protein>
    <submittedName>
        <fullName evidence="3">Two-component system sensor histidine kinase AlgZ</fullName>
        <ecNumber evidence="3">2.7.13.3</ecNumber>
    </submittedName>
</protein>
<dbReference type="EC" id="2.7.13.3" evidence="3"/>
<feature type="transmembrane region" description="Helical" evidence="1">
    <location>
        <begin position="12"/>
        <end position="30"/>
    </location>
</feature>
<gene>
    <name evidence="3" type="ORF">HDF16_003854</name>
</gene>
<accession>A0A7W8E515</accession>
<dbReference type="InterPro" id="IPR010559">
    <property type="entry name" value="Sig_transdc_His_kin_internal"/>
</dbReference>
<name>A0A7W8E515_9BACT</name>
<feature type="transmembrane region" description="Helical" evidence="1">
    <location>
        <begin position="114"/>
        <end position="135"/>
    </location>
</feature>
<keyword evidence="1" id="KW-0472">Membrane</keyword>